<feature type="transmembrane region" description="Helical" evidence="1">
    <location>
        <begin position="14"/>
        <end position="35"/>
    </location>
</feature>
<dbReference type="InterPro" id="IPR038770">
    <property type="entry name" value="Na+/solute_symporter_sf"/>
</dbReference>
<dbReference type="InterPro" id="IPR016833">
    <property type="entry name" value="Put_Na-Bile_cotransptr"/>
</dbReference>
<keyword evidence="3" id="KW-1185">Reference proteome</keyword>
<evidence type="ECO:0000313" key="2">
    <source>
        <dbReference type="EMBL" id="QSR86285.1"/>
    </source>
</evidence>
<keyword evidence="1" id="KW-0812">Transmembrane</keyword>
<keyword evidence="1" id="KW-1133">Transmembrane helix</keyword>
<dbReference type="Proteomes" id="UP000663088">
    <property type="component" value="Chromosome"/>
</dbReference>
<dbReference type="Gene3D" id="1.20.1530.20">
    <property type="match status" value="1"/>
</dbReference>
<evidence type="ECO:0000313" key="3">
    <source>
        <dbReference type="Proteomes" id="UP000663088"/>
    </source>
</evidence>
<sequence length="348" mass="39085">MSIGGFFDWIHKRFFFCLILSYLSAALFPQIGLFLRSISFFQLDFLGIKEHVSFPLLQLFILLFNGGLGVKFIELKEQLSKPFPLILGVTLNFVLPLSLIALYWWLSSPWHNPQERSNLYAGIVLIIAMPIAGSTVAWVQNSNANLSLCLGMVILSTLLSPVLTPVIFHMSRYISGESLDSMLGSLGSQIDSRSLLLDIVIPSSLGMLARLLVGDSLYKKSLPLIKPFNEINLLILIYSNATTSLPNAIRRPDADFFLLIVFVTFLICLLRFVSGLWIGKLFGFEEPIQRTLTYSLGMNNNGMGLVLANMAYGNQPAVILPVILYNLFQQILAAFFYSLWTKKERLRD</sequence>
<gene>
    <name evidence="2" type="ORF">EM20IM_07210</name>
</gene>
<dbReference type="EMBL" id="CP065956">
    <property type="protein sequence ID" value="QSR86285.1"/>
    <property type="molecule type" value="Genomic_DNA"/>
</dbReference>
<name>A0ABX7PTI1_9BACT</name>
<feature type="transmembrane region" description="Helical" evidence="1">
    <location>
        <begin position="256"/>
        <end position="279"/>
    </location>
</feature>
<dbReference type="RefSeq" id="WP_206845188.1">
    <property type="nucleotide sequence ID" value="NZ_CP065956.1"/>
</dbReference>
<feature type="transmembrane region" description="Helical" evidence="1">
    <location>
        <begin position="194"/>
        <end position="213"/>
    </location>
</feature>
<dbReference type="PANTHER" id="PTHR10361:SF28">
    <property type="entry name" value="P3 PROTEIN-RELATED"/>
    <property type="match status" value="1"/>
</dbReference>
<feature type="transmembrane region" description="Helical" evidence="1">
    <location>
        <begin position="55"/>
        <end position="73"/>
    </location>
</feature>
<feature type="transmembrane region" description="Helical" evidence="1">
    <location>
        <begin position="318"/>
        <end position="340"/>
    </location>
</feature>
<evidence type="ECO:0000256" key="1">
    <source>
        <dbReference type="SAM" id="Phobius"/>
    </source>
</evidence>
<dbReference type="Pfam" id="PF13593">
    <property type="entry name" value="SBF_like"/>
    <property type="match status" value="1"/>
</dbReference>
<feature type="transmembrane region" description="Helical" evidence="1">
    <location>
        <begin position="146"/>
        <end position="174"/>
    </location>
</feature>
<reference evidence="2 3" key="1">
    <citation type="submission" date="2020-12" db="EMBL/GenBank/DDBJ databases">
        <authorList>
            <person name="Awala S.I."/>
            <person name="Gwak J.-H."/>
            <person name="Kim S.-J."/>
            <person name="Rhee S.-K."/>
        </authorList>
    </citation>
    <scope>NUCLEOTIDE SEQUENCE [LARGE SCALE GENOMIC DNA]</scope>
    <source>
        <strain evidence="2 3">IT5</strain>
    </source>
</reference>
<protein>
    <submittedName>
        <fullName evidence="2">Bile acid:sodium symporter family protein</fullName>
    </submittedName>
</protein>
<dbReference type="InterPro" id="IPR004710">
    <property type="entry name" value="Bilac:Na_transpt"/>
</dbReference>
<feature type="transmembrane region" description="Helical" evidence="1">
    <location>
        <begin position="118"/>
        <end position="139"/>
    </location>
</feature>
<keyword evidence="1" id="KW-0472">Membrane</keyword>
<organism evidence="2 3">
    <name type="scientific">Candidatus Methylacidiphilum infernorum</name>
    <dbReference type="NCBI Taxonomy" id="511746"/>
    <lineage>
        <taxon>Bacteria</taxon>
        <taxon>Pseudomonadati</taxon>
        <taxon>Verrucomicrobiota</taxon>
        <taxon>Methylacidiphilae</taxon>
        <taxon>Methylacidiphilales</taxon>
        <taxon>Methylacidiphilaceae</taxon>
        <taxon>Methylacidiphilum (ex Ratnadevi et al. 2023)</taxon>
    </lineage>
</organism>
<accession>A0ABX7PTI1</accession>
<dbReference type="PANTHER" id="PTHR10361">
    <property type="entry name" value="SODIUM-BILE ACID COTRANSPORTER"/>
    <property type="match status" value="1"/>
</dbReference>
<proteinExistence type="predicted"/>
<feature type="transmembrane region" description="Helical" evidence="1">
    <location>
        <begin position="85"/>
        <end position="106"/>
    </location>
</feature>